<proteinExistence type="predicted"/>
<evidence type="ECO:0000259" key="1">
    <source>
        <dbReference type="SMART" id="SM00852"/>
    </source>
</evidence>
<sequence length="242" mass="27006">MNVGIINIGDELLTGKKDPYPAEMIEAVRSKGADVAFIQVITDDIDVIVKALAYSQNADVDILIVTGGLGPTLDDLTREAVAEYMGTELEIDEKSLYELERFMKRIHPEKELEEISKRMARVPKGAEAVHNVCGAACGIKARIKNMTVFCLPGFPNEMIPMFYESILPVISGNDEISEELTIFINESDVDPYMRQISEKYNVRVASLPSLDYKKIGNKVVIKGKKENVMLARKEFENCINSL</sequence>
<name>A0A8J8PGP7_9ARCH</name>
<dbReference type="CDD" id="cd00885">
    <property type="entry name" value="cinA"/>
    <property type="match status" value="1"/>
</dbReference>
<dbReference type="InterPro" id="IPR036425">
    <property type="entry name" value="MoaB/Mog-like_dom_sf"/>
</dbReference>
<dbReference type="PANTHER" id="PTHR13939">
    <property type="entry name" value="NICOTINAMIDE-NUCLEOTIDE AMIDOHYDROLASE PNCC"/>
    <property type="match status" value="1"/>
</dbReference>
<dbReference type="InterPro" id="IPR050101">
    <property type="entry name" value="CinA"/>
</dbReference>
<dbReference type="PANTHER" id="PTHR13939:SF0">
    <property type="entry name" value="NMN AMIDOHYDROLASE-LIKE PROTEIN YFAY"/>
    <property type="match status" value="1"/>
</dbReference>
<dbReference type="Proteomes" id="UP000752814">
    <property type="component" value="Unassembled WGS sequence"/>
</dbReference>
<dbReference type="InterPro" id="IPR001453">
    <property type="entry name" value="MoaB/Mog_dom"/>
</dbReference>
<evidence type="ECO:0000313" key="2">
    <source>
        <dbReference type="EMBL" id="TQS84351.1"/>
    </source>
</evidence>
<comment type="caution">
    <text evidence="2">The sequence shown here is derived from an EMBL/GenBank/DDBJ whole genome shotgun (WGS) entry which is preliminary data.</text>
</comment>
<dbReference type="Gene3D" id="3.40.980.10">
    <property type="entry name" value="MoaB/Mog-like domain"/>
    <property type="match status" value="1"/>
</dbReference>
<dbReference type="SMART" id="SM00852">
    <property type="entry name" value="MoCF_biosynth"/>
    <property type="match status" value="1"/>
</dbReference>
<dbReference type="EMBL" id="LVVT01000002">
    <property type="protein sequence ID" value="TQS84351.1"/>
    <property type="molecule type" value="Genomic_DNA"/>
</dbReference>
<evidence type="ECO:0000313" key="3">
    <source>
        <dbReference type="Proteomes" id="UP000752814"/>
    </source>
</evidence>
<protein>
    <recommendedName>
        <fullName evidence="1">MoaB/Mog domain-containing protein</fullName>
    </recommendedName>
</protein>
<reference evidence="2" key="1">
    <citation type="submission" date="2016-03" db="EMBL/GenBank/DDBJ databases">
        <authorList>
            <person name="Borrel G."/>
            <person name="Mccann A."/>
            <person name="O'Toole P.W."/>
        </authorList>
    </citation>
    <scope>NUCLEOTIDE SEQUENCE</scope>
    <source>
        <strain evidence="2">183</strain>
    </source>
</reference>
<organism evidence="2 3">
    <name type="scientific">Candidatus Methanomassiliicoccus intestinalis</name>
    <dbReference type="NCBI Taxonomy" id="1406512"/>
    <lineage>
        <taxon>Archaea</taxon>
        <taxon>Methanobacteriati</taxon>
        <taxon>Thermoplasmatota</taxon>
        <taxon>Thermoplasmata</taxon>
        <taxon>Methanomassiliicoccales</taxon>
        <taxon>Methanomassiliicoccaceae</taxon>
        <taxon>Methanomassiliicoccus</taxon>
    </lineage>
</organism>
<dbReference type="AlphaFoldDB" id="A0A8J8PGP7"/>
<gene>
    <name evidence="2" type="ORF">A3207_05805</name>
</gene>
<dbReference type="Pfam" id="PF00994">
    <property type="entry name" value="MoCF_biosynth"/>
    <property type="match status" value="1"/>
</dbReference>
<feature type="domain" description="MoaB/Mog" evidence="1">
    <location>
        <begin position="4"/>
        <end position="172"/>
    </location>
</feature>
<dbReference type="RefSeq" id="WP_400195306.1">
    <property type="nucleotide sequence ID" value="NZ_CAYAYE010000032.1"/>
</dbReference>
<accession>A0A8J8PGP7</accession>
<dbReference type="SUPFAM" id="SSF53218">
    <property type="entry name" value="Molybdenum cofactor biosynthesis proteins"/>
    <property type="match status" value="1"/>
</dbReference>